<dbReference type="RefSeq" id="WP_154607644.1">
    <property type="nucleotide sequence ID" value="NZ_CP072115.1"/>
</dbReference>
<feature type="domain" description="Peptidase M16 C-terminal" evidence="2">
    <location>
        <begin position="188"/>
        <end position="362"/>
    </location>
</feature>
<evidence type="ECO:0000313" key="4">
    <source>
        <dbReference type="EMBL" id="MWV55597.1"/>
    </source>
</evidence>
<evidence type="ECO:0000313" key="3">
    <source>
        <dbReference type="EMBL" id="MTB63425.1"/>
    </source>
</evidence>
<dbReference type="PANTHER" id="PTHR11851">
    <property type="entry name" value="METALLOPROTEASE"/>
    <property type="match status" value="1"/>
</dbReference>
<dbReference type="InterPro" id="IPR011249">
    <property type="entry name" value="Metalloenz_LuxS/M16"/>
</dbReference>
<dbReference type="Pfam" id="PF05193">
    <property type="entry name" value="Peptidase_M16_C"/>
    <property type="match status" value="1"/>
</dbReference>
<dbReference type="GO" id="GO:0046872">
    <property type="term" value="F:metal ion binding"/>
    <property type="evidence" value="ECO:0007669"/>
    <property type="project" value="InterPro"/>
</dbReference>
<dbReference type="InterPro" id="IPR011765">
    <property type="entry name" value="Pept_M16_N"/>
</dbReference>
<dbReference type="Pfam" id="PF00675">
    <property type="entry name" value="Peptidase_M16"/>
    <property type="match status" value="1"/>
</dbReference>
<evidence type="ECO:0000259" key="2">
    <source>
        <dbReference type="Pfam" id="PF05193"/>
    </source>
</evidence>
<reference evidence="4 6" key="1">
    <citation type="submission" date="2019-10" db="EMBL/GenBank/DDBJ databases">
        <title>Streptococcis sp, isolated from the respiratory tract of Marmot.</title>
        <authorList>
            <person name="Zhang G."/>
        </authorList>
    </citation>
    <scope>NUCLEOTIDE SEQUENCE [LARGE SCALE GENOMIC DNA]</scope>
    <source>
        <strain evidence="6">zg-70</strain>
        <strain evidence="4">Zg-70</strain>
    </source>
</reference>
<protein>
    <submittedName>
        <fullName evidence="4">Insulinase family protein</fullName>
    </submittedName>
</protein>
<dbReference type="Gene3D" id="3.30.830.10">
    <property type="entry name" value="Metalloenzyme, LuxS/M16 peptidase-like"/>
    <property type="match status" value="2"/>
</dbReference>
<dbReference type="InterPro" id="IPR007863">
    <property type="entry name" value="Peptidase_M16_C"/>
</dbReference>
<proteinExistence type="predicted"/>
<reference evidence="3 5" key="2">
    <citation type="submission" date="2019-11" db="EMBL/GenBank/DDBJ databases">
        <title>Streptococcis sp. isolated from the respiratory tract of Marmot.</title>
        <authorList>
            <person name="Zhang G."/>
        </authorList>
    </citation>
    <scope>NUCLEOTIDE SEQUENCE [LARGE SCALE GENOMIC DNA]</scope>
    <source>
        <strain evidence="5">zg-86</strain>
        <strain evidence="3">Zg-86</strain>
    </source>
</reference>
<dbReference type="NCBIfam" id="NF047421">
    <property type="entry name" value="YfmH_fam"/>
    <property type="match status" value="1"/>
</dbReference>
<evidence type="ECO:0000259" key="1">
    <source>
        <dbReference type="Pfam" id="PF00675"/>
    </source>
</evidence>
<dbReference type="AlphaFoldDB" id="A0A6I4RFJ6"/>
<sequence>MKLTEINYSYLKHPVYYGKLSNGLKLVLIPKKDFQETYAILKVQFGSVDNEFTDVDSIKKSYPAGVAHFLEHKLFEMENGGDILQEFARYGANANAYTSFTQTSYLFSTTEDIRQPLSLLQKMVRETHFTEGSVEREKEIIGQEIDMYADDPDHRLYLGILNSLYPDTALAEDIAGSRESIELISARILQENFGQFYQPQEMTLVVMGDIDVHEVFQWIVENQSENLTTFKKNRNVTLLPKNPILQNRKEYVEVALPKMAIGLRGNDSIGQEEEQHYRICLSFLLSMLLGRTSKRYQTLYSENKIDHSLLFHVEVHGGYHFAVVTADTAEPITVSSQLKKALLNFEHDADVTEQHFTILKNEMYGEFIRGLNSSEFTVGYFVEHASETETIFDIPELLNHLTLEEVIEVGRQFISSCDMTDFMIFPK</sequence>
<dbReference type="Proteomes" id="UP000435060">
    <property type="component" value="Unassembled WGS sequence"/>
</dbReference>
<evidence type="ECO:0000313" key="5">
    <source>
        <dbReference type="Proteomes" id="UP000435060"/>
    </source>
</evidence>
<dbReference type="PANTHER" id="PTHR11851:SF134">
    <property type="entry name" value="ZINC-DEPENDENT PROTEASE"/>
    <property type="match status" value="1"/>
</dbReference>
<dbReference type="SUPFAM" id="SSF63411">
    <property type="entry name" value="LuxS/MPP-like metallohydrolase"/>
    <property type="match status" value="2"/>
</dbReference>
<dbReference type="Proteomes" id="UP000435423">
    <property type="component" value="Unassembled WGS sequence"/>
</dbReference>
<gene>
    <name evidence="3" type="ORF">GGG87_00155</name>
    <name evidence="4" type="ORF">GGH11_01130</name>
</gene>
<keyword evidence="5" id="KW-1185">Reference proteome</keyword>
<accession>A0A6I4RFJ6</accession>
<dbReference type="EMBL" id="WUBJ01000001">
    <property type="protein sequence ID" value="MWV55597.1"/>
    <property type="molecule type" value="Genomic_DNA"/>
</dbReference>
<comment type="caution">
    <text evidence="4">The sequence shown here is derived from an EMBL/GenBank/DDBJ whole genome shotgun (WGS) entry which is preliminary data.</text>
</comment>
<dbReference type="InterPro" id="IPR050361">
    <property type="entry name" value="MPP/UQCRC_Complex"/>
</dbReference>
<name>A0A6I4RFJ6_9STRE</name>
<organism evidence="4 6">
    <name type="scientific">Streptococcus zhangguiae</name>
    <dbReference type="NCBI Taxonomy" id="2664091"/>
    <lineage>
        <taxon>Bacteria</taxon>
        <taxon>Bacillati</taxon>
        <taxon>Bacillota</taxon>
        <taxon>Bacilli</taxon>
        <taxon>Lactobacillales</taxon>
        <taxon>Streptococcaceae</taxon>
        <taxon>Streptococcus</taxon>
    </lineage>
</organism>
<dbReference type="EMBL" id="WLCG01000001">
    <property type="protein sequence ID" value="MTB63425.1"/>
    <property type="molecule type" value="Genomic_DNA"/>
</dbReference>
<feature type="domain" description="Peptidase M16 N-terminal" evidence="1">
    <location>
        <begin position="62"/>
        <end position="176"/>
    </location>
</feature>
<evidence type="ECO:0000313" key="6">
    <source>
        <dbReference type="Proteomes" id="UP000435423"/>
    </source>
</evidence>